<proteinExistence type="predicted"/>
<evidence type="ECO:0000256" key="2">
    <source>
        <dbReference type="ARBA" id="ARBA00023015"/>
    </source>
</evidence>
<keyword evidence="8" id="KW-1185">Reference proteome</keyword>
<comment type="subcellular location">
    <subcellularLocation>
        <location evidence="1">Nucleus</location>
    </subcellularLocation>
</comment>
<dbReference type="GO" id="GO:0005634">
    <property type="term" value="C:nucleus"/>
    <property type="evidence" value="ECO:0007669"/>
    <property type="project" value="UniProtKB-SubCell"/>
</dbReference>
<dbReference type="AlphaFoldDB" id="A0ABD3A032"/>
<dbReference type="EMBL" id="JBJUIK010000006">
    <property type="protein sequence ID" value="KAL3524603.1"/>
    <property type="molecule type" value="Genomic_DNA"/>
</dbReference>
<evidence type="ECO:0000256" key="1">
    <source>
        <dbReference type="ARBA" id="ARBA00004123"/>
    </source>
</evidence>
<dbReference type="Pfam" id="PF02362">
    <property type="entry name" value="B3"/>
    <property type="match status" value="1"/>
</dbReference>
<keyword evidence="5" id="KW-0539">Nucleus</keyword>
<dbReference type="GO" id="GO:0003677">
    <property type="term" value="F:DNA binding"/>
    <property type="evidence" value="ECO:0007669"/>
    <property type="project" value="UniProtKB-KW"/>
</dbReference>
<dbReference type="InterPro" id="IPR003340">
    <property type="entry name" value="B3_DNA-bd"/>
</dbReference>
<evidence type="ECO:0000259" key="6">
    <source>
        <dbReference type="PROSITE" id="PS50863"/>
    </source>
</evidence>
<reference evidence="7 8" key="1">
    <citation type="submission" date="2024-11" db="EMBL/GenBank/DDBJ databases">
        <title>A near-complete genome assembly of Cinchona calisaya.</title>
        <authorList>
            <person name="Lian D.C."/>
            <person name="Zhao X.W."/>
            <person name="Wei L."/>
        </authorList>
    </citation>
    <scope>NUCLEOTIDE SEQUENCE [LARGE SCALE GENOMIC DNA]</scope>
    <source>
        <tissue evidence="7">Nenye</tissue>
    </source>
</reference>
<gene>
    <name evidence="7" type="ORF">ACH5RR_012975</name>
</gene>
<dbReference type="CDD" id="cd10017">
    <property type="entry name" value="B3_DNA"/>
    <property type="match status" value="1"/>
</dbReference>
<evidence type="ECO:0000256" key="3">
    <source>
        <dbReference type="ARBA" id="ARBA00023125"/>
    </source>
</evidence>
<evidence type="ECO:0000256" key="4">
    <source>
        <dbReference type="ARBA" id="ARBA00023163"/>
    </source>
</evidence>
<keyword evidence="4" id="KW-0804">Transcription</keyword>
<keyword evidence="3" id="KW-0238">DNA-binding</keyword>
<dbReference type="PROSITE" id="PS50863">
    <property type="entry name" value="B3"/>
    <property type="match status" value="1"/>
</dbReference>
<dbReference type="Gene3D" id="2.40.330.10">
    <property type="entry name" value="DNA-binding pseudobarrel domain"/>
    <property type="match status" value="1"/>
</dbReference>
<organism evidence="7 8">
    <name type="scientific">Cinchona calisaya</name>
    <dbReference type="NCBI Taxonomy" id="153742"/>
    <lineage>
        <taxon>Eukaryota</taxon>
        <taxon>Viridiplantae</taxon>
        <taxon>Streptophyta</taxon>
        <taxon>Embryophyta</taxon>
        <taxon>Tracheophyta</taxon>
        <taxon>Spermatophyta</taxon>
        <taxon>Magnoliopsida</taxon>
        <taxon>eudicotyledons</taxon>
        <taxon>Gunneridae</taxon>
        <taxon>Pentapetalae</taxon>
        <taxon>asterids</taxon>
        <taxon>lamiids</taxon>
        <taxon>Gentianales</taxon>
        <taxon>Rubiaceae</taxon>
        <taxon>Cinchonoideae</taxon>
        <taxon>Cinchoneae</taxon>
        <taxon>Cinchona</taxon>
    </lineage>
</organism>
<dbReference type="SUPFAM" id="SSF101936">
    <property type="entry name" value="DNA-binding pseudobarrel domain"/>
    <property type="match status" value="1"/>
</dbReference>
<sequence length="108" mass="12251">MFDSQYPYFISLMHARRLNHSHTVYVPAKFARSYLPACPDLVSIRDEKDCTWSVCTILKDGKVVSFNNGWQFVKEGMTLCAGDVCAFEMIEPTLAVLKLTVFCVGDYV</sequence>
<evidence type="ECO:0000256" key="5">
    <source>
        <dbReference type="ARBA" id="ARBA00023242"/>
    </source>
</evidence>
<feature type="domain" description="TF-B3" evidence="6">
    <location>
        <begin position="9"/>
        <end position="105"/>
    </location>
</feature>
<dbReference type="SMART" id="SM01019">
    <property type="entry name" value="B3"/>
    <property type="match status" value="1"/>
</dbReference>
<accession>A0ABD3A032</accession>
<name>A0ABD3A032_9GENT</name>
<comment type="caution">
    <text evidence="7">The sequence shown here is derived from an EMBL/GenBank/DDBJ whole genome shotgun (WGS) entry which is preliminary data.</text>
</comment>
<dbReference type="Proteomes" id="UP001630127">
    <property type="component" value="Unassembled WGS sequence"/>
</dbReference>
<evidence type="ECO:0000313" key="7">
    <source>
        <dbReference type="EMBL" id="KAL3524603.1"/>
    </source>
</evidence>
<keyword evidence="2" id="KW-0805">Transcription regulation</keyword>
<evidence type="ECO:0000313" key="8">
    <source>
        <dbReference type="Proteomes" id="UP001630127"/>
    </source>
</evidence>
<dbReference type="InterPro" id="IPR015300">
    <property type="entry name" value="DNA-bd_pseudobarrel_sf"/>
</dbReference>
<protein>
    <recommendedName>
        <fullName evidence="6">TF-B3 domain-containing protein</fullName>
    </recommendedName>
</protein>